<dbReference type="Proteomes" id="UP000037035">
    <property type="component" value="Unassembled WGS sequence"/>
</dbReference>
<keyword evidence="1" id="KW-0812">Transmembrane</keyword>
<feature type="transmembrane region" description="Helical" evidence="1">
    <location>
        <begin position="400"/>
        <end position="423"/>
    </location>
</feature>
<name>A0A0L6UMN7_9BASI</name>
<evidence type="ECO:0000313" key="3">
    <source>
        <dbReference type="Proteomes" id="UP000037035"/>
    </source>
</evidence>
<organism evidence="2 3">
    <name type="scientific">Puccinia sorghi</name>
    <dbReference type="NCBI Taxonomy" id="27349"/>
    <lineage>
        <taxon>Eukaryota</taxon>
        <taxon>Fungi</taxon>
        <taxon>Dikarya</taxon>
        <taxon>Basidiomycota</taxon>
        <taxon>Pucciniomycotina</taxon>
        <taxon>Pucciniomycetes</taxon>
        <taxon>Pucciniales</taxon>
        <taxon>Pucciniaceae</taxon>
        <taxon>Puccinia</taxon>
    </lineage>
</organism>
<dbReference type="AlphaFoldDB" id="A0A0L6UMN7"/>
<protein>
    <submittedName>
        <fullName evidence="2">Uncharacterized protein</fullName>
    </submittedName>
</protein>
<dbReference type="EMBL" id="LAVV01009931">
    <property type="protein sequence ID" value="KNZ49784.1"/>
    <property type="molecule type" value="Genomic_DNA"/>
</dbReference>
<feature type="transmembrane region" description="Helical" evidence="1">
    <location>
        <begin position="174"/>
        <end position="197"/>
    </location>
</feature>
<gene>
    <name evidence="2" type="ORF">VP01_478g2</name>
</gene>
<reference evidence="2 3" key="1">
    <citation type="submission" date="2015-08" db="EMBL/GenBank/DDBJ databases">
        <title>Next Generation Sequencing and Analysis of the Genome of Puccinia sorghi L Schw, the Causal Agent of Maize Common Rust.</title>
        <authorList>
            <person name="Rochi L."/>
            <person name="Burguener G."/>
            <person name="Darino M."/>
            <person name="Turjanski A."/>
            <person name="Kreff E."/>
            <person name="Dieguez M.J."/>
            <person name="Sacco F."/>
        </authorList>
    </citation>
    <scope>NUCLEOTIDE SEQUENCE [LARGE SCALE GENOMIC DNA]</scope>
    <source>
        <strain evidence="2 3">RO10H11247</strain>
    </source>
</reference>
<keyword evidence="3" id="KW-1185">Reference proteome</keyword>
<accession>A0A0L6UMN7</accession>
<proteinExistence type="predicted"/>
<keyword evidence="1" id="KW-1133">Transmembrane helix</keyword>
<evidence type="ECO:0000313" key="2">
    <source>
        <dbReference type="EMBL" id="KNZ49784.1"/>
    </source>
</evidence>
<feature type="transmembrane region" description="Helical" evidence="1">
    <location>
        <begin position="203"/>
        <end position="223"/>
    </location>
</feature>
<sequence>MLMYLEASLSNLRQTNKGAEIRGSPKGTSWCALQSHYCLNFLSLSKPIQFRIHPPVPIKEIDEQGLCGCGCMYKQVTQGMEHRTWNKIIKSSQEEARELQNINNKCDHNLKQGPFERVIKGVIELTDNNKDAIEHTKTNRNELKYTAIRSFYFTALQILDQLMSAQPQTKENPLLYVVCVIDYVVCVVDWCFVLLVAKGGIEFWSLFLPSDVVISVLIPHFSVRHELMKVKIKQKCTPPTLLAHNQSHPKMKQEEEFPMRPQFVEIKAISLGEYPSLEPIKNTPFLLRFAHCNPERDCECSAFANATRSIVGPPLPAAPPLCPPCSSGPPLHSLWTPWCSAGPVCPCSALRNNSCPQNPPLTINHPRNIYTLPGPKGAVHRYKYPSSHCIFTIMRSSPHLIINQIFPPFIIVSIVQSLVPLFYSHNRFVTVIISTSYPY</sequence>
<evidence type="ECO:0000256" key="1">
    <source>
        <dbReference type="SAM" id="Phobius"/>
    </source>
</evidence>
<keyword evidence="1" id="KW-0472">Membrane</keyword>
<dbReference type="VEuPathDB" id="FungiDB:VP01_478g2"/>
<comment type="caution">
    <text evidence="2">The sequence shown here is derived from an EMBL/GenBank/DDBJ whole genome shotgun (WGS) entry which is preliminary data.</text>
</comment>